<name>A0ABU9CG80_9BURK</name>
<evidence type="ECO:0000313" key="3">
    <source>
        <dbReference type="Proteomes" id="UP001365405"/>
    </source>
</evidence>
<keyword evidence="3" id="KW-1185">Reference proteome</keyword>
<comment type="caution">
    <text evidence="2">The sequence shown here is derived from an EMBL/GenBank/DDBJ whole genome shotgun (WGS) entry which is preliminary data.</text>
</comment>
<dbReference type="Proteomes" id="UP001365405">
    <property type="component" value="Unassembled WGS sequence"/>
</dbReference>
<proteinExistence type="predicted"/>
<accession>A0ABU9CG80</accession>
<feature type="region of interest" description="Disordered" evidence="1">
    <location>
        <begin position="168"/>
        <end position="187"/>
    </location>
</feature>
<evidence type="ECO:0000256" key="1">
    <source>
        <dbReference type="SAM" id="MobiDB-lite"/>
    </source>
</evidence>
<dbReference type="EMBL" id="JBBUTH010000006">
    <property type="protein sequence ID" value="MEK8050873.1"/>
    <property type="molecule type" value="Genomic_DNA"/>
</dbReference>
<evidence type="ECO:0000313" key="2">
    <source>
        <dbReference type="EMBL" id="MEK8050873.1"/>
    </source>
</evidence>
<feature type="compositionally biased region" description="Low complexity" evidence="1">
    <location>
        <begin position="178"/>
        <end position="187"/>
    </location>
</feature>
<gene>
    <name evidence="2" type="ORF">AACH10_11555</name>
</gene>
<organism evidence="2 3">
    <name type="scientific">Pseudaquabacterium inlustre</name>
    <dbReference type="NCBI Taxonomy" id="2984192"/>
    <lineage>
        <taxon>Bacteria</taxon>
        <taxon>Pseudomonadati</taxon>
        <taxon>Pseudomonadota</taxon>
        <taxon>Betaproteobacteria</taxon>
        <taxon>Burkholderiales</taxon>
        <taxon>Sphaerotilaceae</taxon>
        <taxon>Pseudaquabacterium</taxon>
    </lineage>
</organism>
<reference evidence="2 3" key="1">
    <citation type="submission" date="2024-04" db="EMBL/GenBank/DDBJ databases">
        <title>Novel species of the genus Ideonella isolated from streams.</title>
        <authorList>
            <person name="Lu H."/>
        </authorList>
    </citation>
    <scope>NUCLEOTIDE SEQUENCE [LARGE SCALE GENOMIC DNA]</scope>
    <source>
        <strain evidence="2 3">DXS22W</strain>
    </source>
</reference>
<dbReference type="RefSeq" id="WP_341410567.1">
    <property type="nucleotide sequence ID" value="NZ_JBBUTH010000006.1"/>
</dbReference>
<dbReference type="PROSITE" id="PS51257">
    <property type="entry name" value="PROKAR_LIPOPROTEIN"/>
    <property type="match status" value="1"/>
</dbReference>
<evidence type="ECO:0008006" key="4">
    <source>
        <dbReference type="Google" id="ProtNLM"/>
    </source>
</evidence>
<protein>
    <recommendedName>
        <fullName evidence="4">DUF3035 domain-containing protein</fullName>
    </recommendedName>
</protein>
<sequence>MRRAARVALLVGGSLALLGCASREAQRAEAVATSPLVDLNLMQTIIPEVLQAAQKSPYGPPDAPLPGSADARGCLPLQAEIDALDEALGPDLDAPPNPDNPGLIERGTTLATDAAFGALQRTVEGVVPFRGWVRKLSGAERRSRQVAAAIAAGGVRRGFLKGLRQARGCPVPAPPSAPAASAPGVAR</sequence>